<accession>A0A6P1CCE4</accession>
<gene>
    <name evidence="1" type="ORF">GXW80_19675</name>
</gene>
<comment type="caution">
    <text evidence="1">The sequence shown here is derived from an EMBL/GenBank/DDBJ whole genome shotgun (WGS) entry which is preliminary data.</text>
</comment>
<dbReference type="EMBL" id="JAADZA010000024">
    <property type="protein sequence ID" value="NEV13215.1"/>
    <property type="molecule type" value="Genomic_DNA"/>
</dbReference>
<evidence type="ECO:0000313" key="2">
    <source>
        <dbReference type="Proteomes" id="UP000471190"/>
    </source>
</evidence>
<reference evidence="1 2" key="1">
    <citation type="submission" date="2020-02" db="EMBL/GenBank/DDBJ databases">
        <title>Draft genome sequence of Rhizobium tropici.</title>
        <authorList>
            <person name="Khayi S."/>
            <person name="Jemo M."/>
        </authorList>
    </citation>
    <scope>NUCLEOTIDE SEQUENCE [LARGE SCALE GENOMIC DNA]</scope>
    <source>
        <strain evidence="1 2">A12</strain>
    </source>
</reference>
<dbReference type="AlphaFoldDB" id="A0A6P1CCE4"/>
<organism evidence="1 2">
    <name type="scientific">Rhizobium tropici</name>
    <dbReference type="NCBI Taxonomy" id="398"/>
    <lineage>
        <taxon>Bacteria</taxon>
        <taxon>Pseudomonadati</taxon>
        <taxon>Pseudomonadota</taxon>
        <taxon>Alphaproteobacteria</taxon>
        <taxon>Hyphomicrobiales</taxon>
        <taxon>Rhizobiaceae</taxon>
        <taxon>Rhizobium/Agrobacterium group</taxon>
        <taxon>Rhizobium</taxon>
    </lineage>
</organism>
<proteinExistence type="predicted"/>
<dbReference type="RefSeq" id="WP_015343836.1">
    <property type="nucleotide sequence ID" value="NZ_JAADZA010000024.1"/>
</dbReference>
<protein>
    <submittedName>
        <fullName evidence="1">Uncharacterized protein</fullName>
    </submittedName>
</protein>
<sequence length="105" mass="11420">MPGAMTNDALLASELSDLEHALAKLSDGYSEGRFQDRPWGVTVKRSADGKRVWLYGEELGGTDIVSFNLYVLSGASPTLKPCEMSSSKVVDFVLGFRPAQPRQPT</sequence>
<name>A0A6P1CCE4_RHITR</name>
<dbReference type="Proteomes" id="UP000471190">
    <property type="component" value="Unassembled WGS sequence"/>
</dbReference>
<evidence type="ECO:0000313" key="1">
    <source>
        <dbReference type="EMBL" id="NEV13215.1"/>
    </source>
</evidence>